<organism evidence="3 4">
    <name type="scientific">Nostocoides vanveenii</name>
    <dbReference type="NCBI Taxonomy" id="330835"/>
    <lineage>
        <taxon>Bacteria</taxon>
        <taxon>Bacillati</taxon>
        <taxon>Actinomycetota</taxon>
        <taxon>Actinomycetes</taxon>
        <taxon>Micrococcales</taxon>
        <taxon>Intrasporangiaceae</taxon>
        <taxon>Nostocoides</taxon>
    </lineage>
</organism>
<name>A0ABP4XE94_9MICO</name>
<comment type="caution">
    <text evidence="3">The sequence shown here is derived from an EMBL/GenBank/DDBJ whole genome shotgun (WGS) entry which is preliminary data.</text>
</comment>
<protein>
    <recommendedName>
        <fullName evidence="2">RNA 2',3'-cyclic phosphodiesterase</fullName>
        <shortName evidence="2">RNA 2',3'-CPDase</shortName>
        <ecNumber evidence="2">3.1.4.58</ecNumber>
    </recommendedName>
</protein>
<dbReference type="PANTHER" id="PTHR35561">
    <property type="entry name" value="RNA 2',3'-CYCLIC PHOSPHODIESTERASE"/>
    <property type="match status" value="1"/>
</dbReference>
<sequence>MRMFVAVIPPAEVIEDLEEFLEPRREAGPDLRWTDPEQLHLTLAFLPEVSPASVDRLIYALGERLASVPALAVRLAEGGAFPNPYAARVLFAGVAGAEGRLESLARAARGGCVRAGAGVDGGRFHPHVTIARSKRPLEATRWIRVLQAYDGPGWVADEVALIESHLGEGRGRRPRYERVATVPLASA</sequence>
<accession>A0ABP4XE94</accession>
<keyword evidence="1 2" id="KW-0378">Hydrolase</keyword>
<keyword evidence="4" id="KW-1185">Reference proteome</keyword>
<dbReference type="Pfam" id="PF13563">
    <property type="entry name" value="2_5_RNA_ligase2"/>
    <property type="match status" value="1"/>
</dbReference>
<dbReference type="NCBIfam" id="TIGR02258">
    <property type="entry name" value="2_5_ligase"/>
    <property type="match status" value="1"/>
</dbReference>
<proteinExistence type="inferred from homology"/>
<dbReference type="InterPro" id="IPR009097">
    <property type="entry name" value="Cyclic_Pdiesterase"/>
</dbReference>
<dbReference type="EMBL" id="BAAAPN010000104">
    <property type="protein sequence ID" value="GAA1775382.1"/>
    <property type="molecule type" value="Genomic_DNA"/>
</dbReference>
<reference evidence="4" key="1">
    <citation type="journal article" date="2019" name="Int. J. Syst. Evol. Microbiol.">
        <title>The Global Catalogue of Microorganisms (GCM) 10K type strain sequencing project: providing services to taxonomists for standard genome sequencing and annotation.</title>
        <authorList>
            <consortium name="The Broad Institute Genomics Platform"/>
            <consortium name="The Broad Institute Genome Sequencing Center for Infectious Disease"/>
            <person name="Wu L."/>
            <person name="Ma J."/>
        </authorList>
    </citation>
    <scope>NUCLEOTIDE SEQUENCE [LARGE SCALE GENOMIC DNA]</scope>
    <source>
        <strain evidence="4">JCM 15591</strain>
    </source>
</reference>
<dbReference type="Gene3D" id="3.90.1140.10">
    <property type="entry name" value="Cyclic phosphodiesterase"/>
    <property type="match status" value="1"/>
</dbReference>
<dbReference type="HAMAP" id="MF_01940">
    <property type="entry name" value="RNA_CPDase"/>
    <property type="match status" value="1"/>
</dbReference>
<dbReference type="PANTHER" id="PTHR35561:SF1">
    <property type="entry name" value="RNA 2',3'-CYCLIC PHOSPHODIESTERASE"/>
    <property type="match status" value="1"/>
</dbReference>
<feature type="short sequence motif" description="HXTX 2" evidence="2">
    <location>
        <begin position="127"/>
        <end position="130"/>
    </location>
</feature>
<comment type="similarity">
    <text evidence="2">Belongs to the 2H phosphoesterase superfamily. ThpR family.</text>
</comment>
<feature type="active site" description="Proton acceptor" evidence="2">
    <location>
        <position position="127"/>
    </location>
</feature>
<evidence type="ECO:0000256" key="2">
    <source>
        <dbReference type="HAMAP-Rule" id="MF_01940"/>
    </source>
</evidence>
<feature type="active site" description="Proton donor" evidence="2">
    <location>
        <position position="40"/>
    </location>
</feature>
<dbReference type="RefSeq" id="WP_344068865.1">
    <property type="nucleotide sequence ID" value="NZ_BAAAPN010000104.1"/>
</dbReference>
<comment type="function">
    <text evidence="2">Hydrolyzes RNA 2',3'-cyclic phosphodiester to an RNA 2'-phosphomonoester.</text>
</comment>
<dbReference type="Proteomes" id="UP001501475">
    <property type="component" value="Unassembled WGS sequence"/>
</dbReference>
<evidence type="ECO:0000313" key="3">
    <source>
        <dbReference type="EMBL" id="GAA1775382.1"/>
    </source>
</evidence>
<evidence type="ECO:0000313" key="4">
    <source>
        <dbReference type="Proteomes" id="UP001501475"/>
    </source>
</evidence>
<gene>
    <name evidence="3" type="primary">thpR</name>
    <name evidence="3" type="ORF">GCM10009810_35500</name>
</gene>
<dbReference type="SUPFAM" id="SSF55144">
    <property type="entry name" value="LigT-like"/>
    <property type="match status" value="1"/>
</dbReference>
<comment type="catalytic activity">
    <reaction evidence="2">
        <text>a 3'-end 2',3'-cyclophospho-ribonucleotide-RNA + H2O = a 3'-end 2'-phospho-ribonucleotide-RNA + H(+)</text>
        <dbReference type="Rhea" id="RHEA:11828"/>
        <dbReference type="Rhea" id="RHEA-COMP:10464"/>
        <dbReference type="Rhea" id="RHEA-COMP:17353"/>
        <dbReference type="ChEBI" id="CHEBI:15377"/>
        <dbReference type="ChEBI" id="CHEBI:15378"/>
        <dbReference type="ChEBI" id="CHEBI:83064"/>
        <dbReference type="ChEBI" id="CHEBI:173113"/>
        <dbReference type="EC" id="3.1.4.58"/>
    </reaction>
</comment>
<dbReference type="EC" id="3.1.4.58" evidence="2"/>
<feature type="short sequence motif" description="HXTX 1" evidence="2">
    <location>
        <begin position="40"/>
        <end position="43"/>
    </location>
</feature>
<dbReference type="InterPro" id="IPR004175">
    <property type="entry name" value="RNA_CPDase"/>
</dbReference>
<evidence type="ECO:0000256" key="1">
    <source>
        <dbReference type="ARBA" id="ARBA00022801"/>
    </source>
</evidence>